<feature type="binding site" evidence="12 15">
    <location>
        <position position="206"/>
    </location>
    <ligand>
        <name>pyruvate</name>
        <dbReference type="ChEBI" id="CHEBI:15361"/>
    </ligand>
</feature>
<dbReference type="PANTHER" id="PTHR12128">
    <property type="entry name" value="DIHYDRODIPICOLINATE SYNTHASE"/>
    <property type="match status" value="1"/>
</dbReference>
<comment type="similarity">
    <text evidence="3 12 13">Belongs to the DapA family.</text>
</comment>
<evidence type="ECO:0000256" key="9">
    <source>
        <dbReference type="ARBA" id="ARBA00023239"/>
    </source>
</evidence>
<evidence type="ECO:0000313" key="16">
    <source>
        <dbReference type="EMBL" id="HGI31443.1"/>
    </source>
</evidence>
<dbReference type="InterPro" id="IPR020624">
    <property type="entry name" value="Schiff_base-form_aldolases_CS"/>
</dbReference>
<evidence type="ECO:0000256" key="14">
    <source>
        <dbReference type="PIRSR" id="PIRSR001365-1"/>
    </source>
</evidence>
<dbReference type="GO" id="GO:0008840">
    <property type="term" value="F:4-hydroxy-tetrahydrodipicolinate synthase activity"/>
    <property type="evidence" value="ECO:0007669"/>
    <property type="project" value="UniProtKB-UniRule"/>
</dbReference>
<dbReference type="InterPro" id="IPR020625">
    <property type="entry name" value="Schiff_base-form_aldolases_AS"/>
</dbReference>
<dbReference type="PROSITE" id="PS00665">
    <property type="entry name" value="DHDPS_1"/>
    <property type="match status" value="1"/>
</dbReference>
<evidence type="ECO:0000256" key="12">
    <source>
        <dbReference type="HAMAP-Rule" id="MF_00418"/>
    </source>
</evidence>
<sequence length="298" mass="32688">MEGYFGRLITAVVTPFDERGEINEPVFRRLLRFLVENGSDGVVVAGTTGEAPVLSEEEKLRLFDIALEEIGGVAKVIAGTCTYNTRESIRLSREAEKLGVHGILAVAPYYNRPPQEGLYRHFQAIAEAVGLPVMLYNIPSRTGVNIEPETVARLAEIRNIVALKEASGSPDQLSRLAMLLPQGFSLYSGDDNMTLVVLALGGVGVVSVASHLVGRDIKQMILAFEEGKVEEARAIHLRLYPLFRALFLSTNPIPVKRALQLLGFEVGEVRPPLCPLEKEKEEKLFGVLRELGLVASRV</sequence>
<organism evidence="16">
    <name type="scientific">Candidatus Caldatribacterium californiense</name>
    <dbReference type="NCBI Taxonomy" id="1454726"/>
    <lineage>
        <taxon>Bacteria</taxon>
        <taxon>Pseudomonadati</taxon>
        <taxon>Atribacterota</taxon>
        <taxon>Atribacteria</taxon>
        <taxon>Atribacterales</taxon>
        <taxon>Candidatus Caldatribacteriaceae</taxon>
        <taxon>Candidatus Caldatribacterium</taxon>
    </lineage>
</organism>
<keyword evidence="10 12" id="KW-0704">Schiff base</keyword>
<dbReference type="PRINTS" id="PR00146">
    <property type="entry name" value="DHPICSNTHASE"/>
</dbReference>
<dbReference type="GO" id="GO:0005829">
    <property type="term" value="C:cytosol"/>
    <property type="evidence" value="ECO:0007669"/>
    <property type="project" value="TreeGrafter"/>
</dbReference>
<evidence type="ECO:0000256" key="10">
    <source>
        <dbReference type="ARBA" id="ARBA00023270"/>
    </source>
</evidence>
<dbReference type="GO" id="GO:0019877">
    <property type="term" value="P:diaminopimelate biosynthetic process"/>
    <property type="evidence" value="ECO:0007669"/>
    <property type="project" value="UniProtKB-UniRule"/>
</dbReference>
<dbReference type="EC" id="4.3.3.7" evidence="4 12"/>
<proteinExistence type="inferred from homology"/>
<dbReference type="PIRSF" id="PIRSF001365">
    <property type="entry name" value="DHDPS"/>
    <property type="match status" value="1"/>
</dbReference>
<protein>
    <recommendedName>
        <fullName evidence="4 12">4-hydroxy-tetrahydrodipicolinate synthase</fullName>
        <shortName evidence="12">HTPA synthase</shortName>
        <ecNumber evidence="4 12">4.3.3.7</ecNumber>
    </recommendedName>
</protein>
<dbReference type="InterPro" id="IPR002220">
    <property type="entry name" value="DapA-like"/>
</dbReference>
<dbReference type="SUPFAM" id="SSF51569">
    <property type="entry name" value="Aldolase"/>
    <property type="match status" value="1"/>
</dbReference>
<dbReference type="UniPathway" id="UPA00034">
    <property type="reaction ID" value="UER00017"/>
</dbReference>
<evidence type="ECO:0000256" key="5">
    <source>
        <dbReference type="ARBA" id="ARBA00022490"/>
    </source>
</evidence>
<dbReference type="AlphaFoldDB" id="A0A7V3YHY9"/>
<comment type="subunit">
    <text evidence="12">Homotetramer; dimer of dimers.</text>
</comment>
<reference evidence="16" key="1">
    <citation type="journal article" date="2020" name="mSystems">
        <title>Genome- and Community-Level Interaction Insights into Carbon Utilization and Element Cycling Functions of Hydrothermarchaeota in Hydrothermal Sediment.</title>
        <authorList>
            <person name="Zhou Z."/>
            <person name="Liu Y."/>
            <person name="Xu W."/>
            <person name="Pan J."/>
            <person name="Luo Z.H."/>
            <person name="Li M."/>
        </authorList>
    </citation>
    <scope>NUCLEOTIDE SEQUENCE [LARGE SCALE GENOMIC DNA]</scope>
    <source>
        <strain evidence="16">SpSt-747</strain>
    </source>
</reference>
<evidence type="ECO:0000256" key="15">
    <source>
        <dbReference type="PIRSR" id="PIRSR001365-2"/>
    </source>
</evidence>
<keyword evidence="9 12" id="KW-0456">Lyase</keyword>
<comment type="function">
    <text evidence="1 12">Catalyzes the condensation of (S)-aspartate-beta-semialdehyde [(S)-ASA] and pyruvate to 4-hydroxy-tetrahydrodipicolinate (HTPA).</text>
</comment>
<dbReference type="NCBIfam" id="TIGR00674">
    <property type="entry name" value="dapA"/>
    <property type="match status" value="1"/>
</dbReference>
<comment type="subcellular location">
    <subcellularLocation>
        <location evidence="12">Cytoplasm</location>
    </subcellularLocation>
</comment>
<dbReference type="Gene3D" id="3.20.20.70">
    <property type="entry name" value="Aldolase class I"/>
    <property type="match status" value="1"/>
</dbReference>
<accession>A0A7V3YHY9</accession>
<evidence type="ECO:0000256" key="4">
    <source>
        <dbReference type="ARBA" id="ARBA00012086"/>
    </source>
</evidence>
<comment type="caution">
    <text evidence="16">The sequence shown here is derived from an EMBL/GenBank/DDBJ whole genome shotgun (WGS) entry which is preliminary data.</text>
</comment>
<evidence type="ECO:0000256" key="7">
    <source>
        <dbReference type="ARBA" id="ARBA00022915"/>
    </source>
</evidence>
<keyword evidence="7 12" id="KW-0220">Diaminopimelate biosynthesis</keyword>
<dbReference type="PANTHER" id="PTHR12128:SF66">
    <property type="entry name" value="4-HYDROXY-2-OXOGLUTARATE ALDOLASE, MITOCHONDRIAL"/>
    <property type="match status" value="1"/>
</dbReference>
<feature type="binding site" evidence="12 15">
    <location>
        <position position="48"/>
    </location>
    <ligand>
        <name>pyruvate</name>
        <dbReference type="ChEBI" id="CHEBI:15361"/>
    </ligand>
</feature>
<gene>
    <name evidence="12 16" type="primary">dapA</name>
    <name evidence="16" type="ORF">ENV30_09100</name>
</gene>
<evidence type="ECO:0000256" key="2">
    <source>
        <dbReference type="ARBA" id="ARBA00005120"/>
    </source>
</evidence>
<comment type="caution">
    <text evidence="12">Was originally thought to be a dihydrodipicolinate synthase (DHDPS), catalyzing the condensation of (S)-aspartate-beta-semialdehyde [(S)-ASA] and pyruvate to dihydrodipicolinate (DHDP). However, it was shown in E.coli that the product of the enzymatic reaction is not dihydrodipicolinate but in fact (4S)-4-hydroxy-2,3,4,5-tetrahydro-(2S)-dipicolinic acid (HTPA), and that the consecutive dehydration reaction leading to DHDP is not spontaneous but catalyzed by DapB.</text>
</comment>
<comment type="catalytic activity">
    <reaction evidence="11 12">
        <text>L-aspartate 4-semialdehyde + pyruvate = (2S,4S)-4-hydroxy-2,3,4,5-tetrahydrodipicolinate + H2O + H(+)</text>
        <dbReference type="Rhea" id="RHEA:34171"/>
        <dbReference type="ChEBI" id="CHEBI:15361"/>
        <dbReference type="ChEBI" id="CHEBI:15377"/>
        <dbReference type="ChEBI" id="CHEBI:15378"/>
        <dbReference type="ChEBI" id="CHEBI:67139"/>
        <dbReference type="ChEBI" id="CHEBI:537519"/>
        <dbReference type="EC" id="4.3.3.7"/>
    </reaction>
</comment>
<dbReference type="EMBL" id="DTFV01000128">
    <property type="protein sequence ID" value="HGI31443.1"/>
    <property type="molecule type" value="Genomic_DNA"/>
</dbReference>
<comment type="pathway">
    <text evidence="2 12">Amino-acid biosynthesis; L-lysine biosynthesis via DAP pathway; (S)-tetrahydrodipicolinate from L-aspartate: step 3/4.</text>
</comment>
<evidence type="ECO:0000256" key="1">
    <source>
        <dbReference type="ARBA" id="ARBA00003294"/>
    </source>
</evidence>
<dbReference type="SMART" id="SM01130">
    <property type="entry name" value="DHDPS"/>
    <property type="match status" value="1"/>
</dbReference>
<feature type="active site" description="Proton donor/acceptor" evidence="12 14">
    <location>
        <position position="136"/>
    </location>
</feature>
<dbReference type="Pfam" id="PF00701">
    <property type="entry name" value="DHDPS"/>
    <property type="match status" value="1"/>
</dbReference>
<evidence type="ECO:0000256" key="13">
    <source>
        <dbReference type="PIRNR" id="PIRNR001365"/>
    </source>
</evidence>
<evidence type="ECO:0000256" key="8">
    <source>
        <dbReference type="ARBA" id="ARBA00023154"/>
    </source>
</evidence>
<evidence type="ECO:0000256" key="3">
    <source>
        <dbReference type="ARBA" id="ARBA00007592"/>
    </source>
</evidence>
<keyword evidence="6 12" id="KW-0028">Amino-acid biosynthesis</keyword>
<name>A0A7V3YHY9_9BACT</name>
<evidence type="ECO:0000256" key="11">
    <source>
        <dbReference type="ARBA" id="ARBA00047836"/>
    </source>
</evidence>
<feature type="site" description="Part of a proton relay during catalysis" evidence="12">
    <location>
        <position position="110"/>
    </location>
</feature>
<evidence type="ECO:0000256" key="6">
    <source>
        <dbReference type="ARBA" id="ARBA00022605"/>
    </source>
</evidence>
<keyword evidence="5 12" id="KW-0963">Cytoplasm</keyword>
<dbReference type="HAMAP" id="MF_00418">
    <property type="entry name" value="DapA"/>
    <property type="match status" value="1"/>
</dbReference>
<keyword evidence="8 12" id="KW-0457">Lysine biosynthesis</keyword>
<dbReference type="InterPro" id="IPR013785">
    <property type="entry name" value="Aldolase_TIM"/>
</dbReference>
<dbReference type="CDD" id="cd00950">
    <property type="entry name" value="DHDPS"/>
    <property type="match status" value="1"/>
</dbReference>
<dbReference type="PROSITE" id="PS00666">
    <property type="entry name" value="DHDPS_2"/>
    <property type="match status" value="1"/>
</dbReference>
<feature type="site" description="Part of a proton relay during catalysis" evidence="12">
    <location>
        <position position="47"/>
    </location>
</feature>
<feature type="active site" description="Schiff-base intermediate with substrate" evidence="12 14">
    <location>
        <position position="164"/>
    </location>
</feature>
<dbReference type="InterPro" id="IPR005263">
    <property type="entry name" value="DapA"/>
</dbReference>
<dbReference type="GO" id="GO:0009089">
    <property type="term" value="P:lysine biosynthetic process via diaminopimelate"/>
    <property type="evidence" value="ECO:0007669"/>
    <property type="project" value="UniProtKB-UniRule"/>
</dbReference>